<dbReference type="EMBL" id="JACJMO010000002">
    <property type="protein sequence ID" value="MBM6856417.1"/>
    <property type="molecule type" value="Genomic_DNA"/>
</dbReference>
<organism evidence="2 3">
    <name type="scientific">Caecibacteroides pullorum</name>
    <dbReference type="NCBI Taxonomy" id="2725562"/>
    <lineage>
        <taxon>Bacteria</taxon>
        <taxon>Pseudomonadati</taxon>
        <taxon>Bacteroidota</taxon>
        <taxon>Bacteroidia</taxon>
        <taxon>Bacteroidales</taxon>
        <taxon>Bacteroidaceae</taxon>
        <taxon>Caecibacteroides</taxon>
    </lineage>
</organism>
<accession>A0AA40ZR15</accession>
<evidence type="ECO:0000313" key="3">
    <source>
        <dbReference type="Proteomes" id="UP000698924"/>
    </source>
</evidence>
<comment type="caution">
    <text evidence="2">The sequence shown here is derived from an EMBL/GenBank/DDBJ whole genome shotgun (WGS) entry which is preliminary data.</text>
</comment>
<gene>
    <name evidence="2" type="ORF">H6D15_02150</name>
</gene>
<dbReference type="AlphaFoldDB" id="A0AA40ZR15"/>
<dbReference type="RefSeq" id="WP_204970930.1">
    <property type="nucleotide sequence ID" value="NZ_JAAZTS010000002.1"/>
</dbReference>
<proteinExistence type="predicted"/>
<keyword evidence="1" id="KW-0732">Signal</keyword>
<evidence type="ECO:0000256" key="1">
    <source>
        <dbReference type="SAM" id="SignalP"/>
    </source>
</evidence>
<feature type="chain" id="PRO_5041438147" evidence="1">
    <location>
        <begin position="20"/>
        <end position="212"/>
    </location>
</feature>
<name>A0AA40ZR15_9BACT</name>
<protein>
    <submittedName>
        <fullName evidence="2">Uncharacterized protein</fullName>
    </submittedName>
</protein>
<evidence type="ECO:0000313" key="2">
    <source>
        <dbReference type="EMBL" id="MBM6856417.1"/>
    </source>
</evidence>
<sequence length="212" mass="23401">MKKRWIVCLLVGLSISAGAQQAGMSGPMADYRNGCLKMLEAMEEKDKYDLYEAKEWFGRVKVSTWQDVVAADTGVKEADKMPEVYFDAEFADSLLRHNFDFVPLDEISLMREVDGVGDADLLVMNKAVPAHGTLEFKAMGSGQCQLMLLSAQGAGLTLTVVETATGKEYAGKAEPDGRVAWVEWNMGEEEGVFLFRIENRADRKASFVVAVN</sequence>
<keyword evidence="3" id="KW-1185">Reference proteome</keyword>
<reference evidence="2 3" key="1">
    <citation type="journal article" date="2021" name="Sci. Rep.">
        <title>The distribution of antibiotic resistance genes in chicken gut microbiota commensals.</title>
        <authorList>
            <person name="Juricova H."/>
            <person name="Matiasovicova J."/>
            <person name="Kubasova T."/>
            <person name="Cejkova D."/>
            <person name="Rychlik I."/>
        </authorList>
    </citation>
    <scope>NUCLEOTIDE SEQUENCE [LARGE SCALE GENOMIC DNA]</scope>
    <source>
        <strain evidence="2 3">An421</strain>
    </source>
</reference>
<dbReference type="Proteomes" id="UP000698924">
    <property type="component" value="Unassembled WGS sequence"/>
</dbReference>
<feature type="signal peptide" evidence="1">
    <location>
        <begin position="1"/>
        <end position="19"/>
    </location>
</feature>